<feature type="compositionally biased region" description="Acidic residues" evidence="1">
    <location>
        <begin position="239"/>
        <end position="250"/>
    </location>
</feature>
<geneLocation type="plasmid" evidence="2 3">
    <name>pRUMAL01</name>
</geneLocation>
<dbReference type="HOGENOM" id="CLU_405373_0_0_9"/>
<keyword evidence="2" id="KW-0614">Plasmid</keyword>
<dbReference type="KEGG" id="ral:Rumal_3323"/>
<feature type="compositionally biased region" description="Acidic residues" evidence="1">
    <location>
        <begin position="346"/>
        <end position="355"/>
    </location>
</feature>
<feature type="compositionally biased region" description="Basic and acidic residues" evidence="1">
    <location>
        <begin position="273"/>
        <end position="285"/>
    </location>
</feature>
<name>E6UJD9_RUMA7</name>
<feature type="compositionally biased region" description="Basic and acidic residues" evidence="1">
    <location>
        <begin position="322"/>
        <end position="332"/>
    </location>
</feature>
<dbReference type="AlphaFoldDB" id="E6UJD9"/>
<feature type="compositionally biased region" description="Basic and acidic residues" evidence="1">
    <location>
        <begin position="180"/>
        <end position="197"/>
    </location>
</feature>
<gene>
    <name evidence="2" type="ordered locus">Rumal_3323</name>
</gene>
<evidence type="ECO:0000313" key="3">
    <source>
        <dbReference type="Proteomes" id="UP000006919"/>
    </source>
</evidence>
<proteinExistence type="predicted"/>
<feature type="compositionally biased region" description="Polar residues" evidence="1">
    <location>
        <begin position="263"/>
        <end position="272"/>
    </location>
</feature>
<dbReference type="Proteomes" id="UP000006919">
    <property type="component" value="Plasmid pRUMAL01"/>
</dbReference>
<organism evidence="2 3">
    <name type="scientific">Ruminococcus albus (strain ATCC 27210 / DSM 20455 / JCM 14654 / NCDO 2250 / 7)</name>
    <dbReference type="NCBI Taxonomy" id="697329"/>
    <lineage>
        <taxon>Bacteria</taxon>
        <taxon>Bacillati</taxon>
        <taxon>Bacillota</taxon>
        <taxon>Clostridia</taxon>
        <taxon>Eubacteriales</taxon>
        <taxon>Oscillospiraceae</taxon>
        <taxon>Ruminococcus</taxon>
    </lineage>
</organism>
<evidence type="ECO:0000256" key="1">
    <source>
        <dbReference type="SAM" id="MobiDB-lite"/>
    </source>
</evidence>
<feature type="compositionally biased region" description="Acidic residues" evidence="1">
    <location>
        <begin position="389"/>
        <end position="400"/>
    </location>
</feature>
<dbReference type="EMBL" id="CP002404">
    <property type="protein sequence ID" value="ADU23785.1"/>
    <property type="molecule type" value="Genomic_DNA"/>
</dbReference>
<feature type="compositionally biased region" description="Polar residues" evidence="1">
    <location>
        <begin position="484"/>
        <end position="499"/>
    </location>
</feature>
<dbReference type="RefSeq" id="WP_013483335.1">
    <property type="nucleotide sequence ID" value="NC_014824.1"/>
</dbReference>
<feature type="compositionally biased region" description="Acidic residues" evidence="1">
    <location>
        <begin position="522"/>
        <end position="536"/>
    </location>
</feature>
<sequence length="678" mass="75195">MDNFANSDFSSNDNSVLIDLSTDITNNDGSKEESRSTVSGSYEHVMADKIRAGAEKVDNPVLKEVLKDFAFVLDISKTELTDFTKIVDKELSYRVDGYDEAKAGIIEKIPDSIKEPIEKTLTAIDKFNTFSKMSLPEMLNTILDLIEDVKEKAIENEKNDLEKEDNKVEVNEIEPFETTDVEHQETEDPQDNLKEIENNDNNAIDNDHREDIMENRAENNIELRLSDMDVNDPAVSDEQSNEIEGNESDIEGTLSTDDGIEFQNENDSSSDTKATDEEIKPHDNISDYSSDDSAIAESKTVYSDEEPEKDNSTNDNTNDSESFDKYEKPERLEEPDDELDRKNTEENADITDEALEFDKIDDVPIVSIDDQTVTLEDADSSEKQVENGSQEELDAVDDIADPGKSALLSANDVDGDGTVNEQDNTDPTVQDEDLSADIAADAQTDVSFPEFSEDGTVDYDAETSNDIPEKTPEIGGDVELMDQNDGTLTDNESLSPSDTDGSENTDIESEDAVKDVDNIGDSLDDLSSDWNDDSVQDQELYNNDSDKDEIPDNSVSTDVSANSEIENLKIIEIDNVSDSIENEMPEDAIESAIDFEIPQGFEDNGIAFGDPYDSIQNISDTIDFASEFSDDAILPESDPVDYGMEQGEYDIEIPYDGTDVYMSDLASVDIEEIGELLI</sequence>
<feature type="compositionally biased region" description="Acidic residues" evidence="1">
    <location>
        <begin position="451"/>
        <end position="463"/>
    </location>
</feature>
<protein>
    <submittedName>
        <fullName evidence="2">Uncharacterized protein</fullName>
    </submittedName>
</protein>
<reference evidence="3" key="1">
    <citation type="journal article" date="2011" name="J. Bacteriol.">
        <title>Complete genome of the cellulolytic ruminal bacterium Ruminococcus albus 7.</title>
        <authorList>
            <person name="Suen G."/>
            <person name="Stevenson D.M."/>
            <person name="Bruce D.C."/>
            <person name="Chertkov O."/>
            <person name="Copeland A."/>
            <person name="Cheng J.F."/>
            <person name="Detter C."/>
            <person name="Detter J.C."/>
            <person name="Goodwin L.A."/>
            <person name="Han C.S."/>
            <person name="Hauser L.J."/>
            <person name="Ivanova N.N."/>
            <person name="Kyrpides N.C."/>
            <person name="Land M.L."/>
            <person name="Lapidus A."/>
            <person name="Lucas S."/>
            <person name="Ovchinnikova G."/>
            <person name="Pitluck S."/>
            <person name="Tapia R."/>
            <person name="Woyke T."/>
            <person name="Boyum J."/>
            <person name="Mead D."/>
            <person name="Weimer P.J."/>
        </authorList>
    </citation>
    <scope>NUCLEOTIDE SEQUENCE [LARGE SCALE GENOMIC DNA]</scope>
    <source>
        <strain evidence="3">ATCC 27210 / DSM 20455 / JCM 14654 / NCDO 2250 / 7</strain>
        <plasmid evidence="3">pRUMAL01</plasmid>
    </source>
</reference>
<accession>E6UJD9</accession>
<feature type="compositionally biased region" description="Polar residues" evidence="1">
    <location>
        <begin position="419"/>
        <end position="428"/>
    </location>
</feature>
<feature type="region of interest" description="Disordered" evidence="1">
    <location>
        <begin position="173"/>
        <end position="210"/>
    </location>
</feature>
<evidence type="ECO:0000313" key="2">
    <source>
        <dbReference type="EMBL" id="ADU23785.1"/>
    </source>
</evidence>
<feature type="region of interest" description="Disordered" evidence="1">
    <location>
        <begin position="223"/>
        <end position="559"/>
    </location>
</feature>
<feature type="compositionally biased region" description="Acidic residues" evidence="1">
    <location>
        <begin position="500"/>
        <end position="510"/>
    </location>
</feature>